<accession>A0A5K8AH06</accession>
<protein>
    <submittedName>
        <fullName evidence="1">Uncharacterized protein</fullName>
    </submittedName>
</protein>
<proteinExistence type="predicted"/>
<dbReference type="AlphaFoldDB" id="A0A5K8AH06"/>
<name>A0A5K8AH06_9BACT</name>
<gene>
    <name evidence="1" type="ORF">DSCOOX_43140</name>
</gene>
<evidence type="ECO:0000313" key="1">
    <source>
        <dbReference type="EMBL" id="BBO91134.1"/>
    </source>
</evidence>
<dbReference type="EMBL" id="AP021879">
    <property type="protein sequence ID" value="BBO91134.1"/>
    <property type="molecule type" value="Genomic_DNA"/>
</dbReference>
<sequence length="109" mass="12514">MDLSLSSANSPVTVYDYFDEKVIIFEIFNIPEQYCQPNISAESFEAMVRAAVQTVVFQCIDRRLYGCMFTPRINKAISVKEYTRLLVFSSVFRVASRVTYSRYATLDAP</sequence>
<keyword evidence="2" id="KW-1185">Reference proteome</keyword>
<reference evidence="1 2" key="1">
    <citation type="submission" date="2019-11" db="EMBL/GenBank/DDBJ databases">
        <title>Comparative genomics of hydrocarbon-degrading Desulfosarcina strains.</title>
        <authorList>
            <person name="Watanabe M."/>
            <person name="Kojima H."/>
            <person name="Fukui M."/>
        </authorList>
    </citation>
    <scope>NUCLEOTIDE SEQUENCE [LARGE SCALE GENOMIC DNA]</scope>
    <source>
        <strain evidence="2">oXyS1</strain>
    </source>
</reference>
<dbReference type="Proteomes" id="UP000422108">
    <property type="component" value="Chromosome"/>
</dbReference>
<organism evidence="1 2">
    <name type="scientific">Desulfosarcina ovata subsp. ovata</name>
    <dbReference type="NCBI Taxonomy" id="2752305"/>
    <lineage>
        <taxon>Bacteria</taxon>
        <taxon>Pseudomonadati</taxon>
        <taxon>Thermodesulfobacteriota</taxon>
        <taxon>Desulfobacteria</taxon>
        <taxon>Desulfobacterales</taxon>
        <taxon>Desulfosarcinaceae</taxon>
        <taxon>Desulfosarcina</taxon>
    </lineage>
</organism>
<evidence type="ECO:0000313" key="2">
    <source>
        <dbReference type="Proteomes" id="UP000422108"/>
    </source>
</evidence>